<reference evidence="1 2" key="1">
    <citation type="submission" date="2019-03" db="EMBL/GenBank/DDBJ databases">
        <title>Genomic Encyclopedia of Type Strains, Phase IV (KMG-IV): sequencing the most valuable type-strain genomes for metagenomic binning, comparative biology and taxonomic classification.</title>
        <authorList>
            <person name="Goeker M."/>
        </authorList>
    </citation>
    <scope>NUCLEOTIDE SEQUENCE [LARGE SCALE GENOMIC DNA]</scope>
    <source>
        <strain evidence="1 2">DSM 24591</strain>
    </source>
</reference>
<dbReference type="AlphaFoldDB" id="A0A4V2UY87"/>
<comment type="caution">
    <text evidence="1">The sequence shown here is derived from an EMBL/GenBank/DDBJ whole genome shotgun (WGS) entry which is preliminary data.</text>
</comment>
<sequence>MPENRWSPSCGSGLTRAFLVKRYTALDVWVFEDAVYGGRGGAGTACLIRICLVQAGV</sequence>
<dbReference type="Proteomes" id="UP000295525">
    <property type="component" value="Unassembled WGS sequence"/>
</dbReference>
<organism evidence="1 2">
    <name type="scientific">Paralcaligenes ureilyticus</name>
    <dbReference type="NCBI Taxonomy" id="627131"/>
    <lineage>
        <taxon>Bacteria</taxon>
        <taxon>Pseudomonadati</taxon>
        <taxon>Pseudomonadota</taxon>
        <taxon>Betaproteobacteria</taxon>
        <taxon>Burkholderiales</taxon>
        <taxon>Alcaligenaceae</taxon>
        <taxon>Paralcaligenes</taxon>
    </lineage>
</organism>
<protein>
    <submittedName>
        <fullName evidence="1">Uncharacterized protein</fullName>
    </submittedName>
</protein>
<accession>A0A4V2UY87</accession>
<evidence type="ECO:0000313" key="1">
    <source>
        <dbReference type="EMBL" id="TCT06418.1"/>
    </source>
</evidence>
<feature type="non-terminal residue" evidence="1">
    <location>
        <position position="57"/>
    </location>
</feature>
<gene>
    <name evidence="1" type="ORF">EDC26_108154</name>
</gene>
<dbReference type="EMBL" id="SMAJ01000008">
    <property type="protein sequence ID" value="TCT06418.1"/>
    <property type="molecule type" value="Genomic_DNA"/>
</dbReference>
<proteinExistence type="predicted"/>
<name>A0A4V2UY87_9BURK</name>
<keyword evidence="2" id="KW-1185">Reference proteome</keyword>
<evidence type="ECO:0000313" key="2">
    <source>
        <dbReference type="Proteomes" id="UP000295525"/>
    </source>
</evidence>